<dbReference type="SUPFAM" id="SSF56219">
    <property type="entry name" value="DNase I-like"/>
    <property type="match status" value="1"/>
</dbReference>
<keyword evidence="3" id="KW-0540">Nuclease</keyword>
<accession>A0ABW5LUN2</accession>
<dbReference type="EMBL" id="JBHULH010000004">
    <property type="protein sequence ID" value="MFD2567949.1"/>
    <property type="molecule type" value="Genomic_DNA"/>
</dbReference>
<evidence type="ECO:0000256" key="1">
    <source>
        <dbReference type="SAM" id="Phobius"/>
    </source>
</evidence>
<feature type="domain" description="Endonuclease/exonuclease/phosphatase" evidence="2">
    <location>
        <begin position="104"/>
        <end position="329"/>
    </location>
</feature>
<gene>
    <name evidence="3" type="ORF">ACFSRZ_11235</name>
</gene>
<proteinExistence type="predicted"/>
<dbReference type="Pfam" id="PF03372">
    <property type="entry name" value="Exo_endo_phos"/>
    <property type="match status" value="1"/>
</dbReference>
<evidence type="ECO:0000313" key="4">
    <source>
        <dbReference type="Proteomes" id="UP001597508"/>
    </source>
</evidence>
<protein>
    <submittedName>
        <fullName evidence="3">Endonuclease/exonuclease/phosphatase family protein</fullName>
    </submittedName>
</protein>
<keyword evidence="1" id="KW-0812">Transmembrane</keyword>
<feature type="transmembrane region" description="Helical" evidence="1">
    <location>
        <begin position="12"/>
        <end position="34"/>
    </location>
</feature>
<dbReference type="InterPro" id="IPR036691">
    <property type="entry name" value="Endo/exonu/phosph_ase_sf"/>
</dbReference>
<organism evidence="3 4">
    <name type="scientific">Pseudotenacibaculum haliotis</name>
    <dbReference type="NCBI Taxonomy" id="1862138"/>
    <lineage>
        <taxon>Bacteria</taxon>
        <taxon>Pseudomonadati</taxon>
        <taxon>Bacteroidota</taxon>
        <taxon>Flavobacteriia</taxon>
        <taxon>Flavobacteriales</taxon>
        <taxon>Flavobacteriaceae</taxon>
        <taxon>Pseudotenacibaculum</taxon>
    </lineage>
</organism>
<feature type="transmembrane region" description="Helical" evidence="1">
    <location>
        <begin position="70"/>
        <end position="88"/>
    </location>
</feature>
<keyword evidence="3" id="KW-0378">Hydrolase</keyword>
<dbReference type="CDD" id="cd09084">
    <property type="entry name" value="EEP-2"/>
    <property type="match status" value="1"/>
</dbReference>
<keyword evidence="1" id="KW-1133">Transmembrane helix</keyword>
<keyword evidence="4" id="KW-1185">Reference proteome</keyword>
<dbReference type="RefSeq" id="WP_379666654.1">
    <property type="nucleotide sequence ID" value="NZ_JBHULH010000004.1"/>
</dbReference>
<comment type="caution">
    <text evidence="3">The sequence shown here is derived from an EMBL/GenBank/DDBJ whole genome shotgun (WGS) entry which is preliminary data.</text>
</comment>
<sequence length="343" mass="40053">MKKKSKTLSNRFIFLINTIVAVVLLLSYILPYISPERAPILAILSLFVPIMILANILFAIYWVLRLKKEFFLSTFVVLVGYGYLGHVYKLSGKEILMNDDLKIMSYNVKMFNHYGWNTNDSIASKMYDFIKNQDPDILTIQEFYHGENIQIDFPYQYIKTKAKKNKFGMATYSKFPIVNSGSLDLQNTSNNIIFTDIVKGMDTIRIYNIHLESFGIKPDQENFGEENSDRLMKRMKKAFKQQAIQTEIFLEHQASWRGKSIITGDFNNTAFSWVYRQIAKDKQDAFKVAGKGLGKTFDYSYPLRIDFILPDTHFEVHHFQNFDVKYSDHFPIMARISLKKDFE</sequence>
<keyword evidence="3" id="KW-0255">Endonuclease</keyword>
<evidence type="ECO:0000259" key="2">
    <source>
        <dbReference type="Pfam" id="PF03372"/>
    </source>
</evidence>
<dbReference type="GO" id="GO:0004519">
    <property type="term" value="F:endonuclease activity"/>
    <property type="evidence" value="ECO:0007669"/>
    <property type="project" value="UniProtKB-KW"/>
</dbReference>
<dbReference type="InterPro" id="IPR005135">
    <property type="entry name" value="Endo/exonuclease/phosphatase"/>
</dbReference>
<name>A0ABW5LUN2_9FLAO</name>
<feature type="transmembrane region" description="Helical" evidence="1">
    <location>
        <begin position="40"/>
        <end position="63"/>
    </location>
</feature>
<dbReference type="Gene3D" id="3.60.10.10">
    <property type="entry name" value="Endonuclease/exonuclease/phosphatase"/>
    <property type="match status" value="1"/>
</dbReference>
<reference evidence="4" key="1">
    <citation type="journal article" date="2019" name="Int. J. Syst. Evol. Microbiol.">
        <title>The Global Catalogue of Microorganisms (GCM) 10K type strain sequencing project: providing services to taxonomists for standard genome sequencing and annotation.</title>
        <authorList>
            <consortium name="The Broad Institute Genomics Platform"/>
            <consortium name="The Broad Institute Genome Sequencing Center for Infectious Disease"/>
            <person name="Wu L."/>
            <person name="Ma J."/>
        </authorList>
    </citation>
    <scope>NUCLEOTIDE SEQUENCE [LARGE SCALE GENOMIC DNA]</scope>
    <source>
        <strain evidence="4">KCTC 52127</strain>
    </source>
</reference>
<evidence type="ECO:0000313" key="3">
    <source>
        <dbReference type="EMBL" id="MFD2567949.1"/>
    </source>
</evidence>
<keyword evidence="1" id="KW-0472">Membrane</keyword>
<dbReference type="Proteomes" id="UP001597508">
    <property type="component" value="Unassembled WGS sequence"/>
</dbReference>